<keyword evidence="5 9" id="KW-0560">Oxidoreductase</keyword>
<dbReference type="VEuPathDB" id="FungiDB:MMYC01_206456"/>
<comment type="caution">
    <text evidence="11">The sequence shown here is derived from an EMBL/GenBank/DDBJ whole genome shotgun (WGS) entry which is preliminary data.</text>
</comment>
<dbReference type="OrthoDB" id="1470350at2759"/>
<protein>
    <submittedName>
        <fullName evidence="11">Isotrichodermin C-15 hydroxylase</fullName>
    </submittedName>
</protein>
<sequence length="212" mass="23823">MVLVTAGSETTSTQLSGLTYLLLSNPDAMERAKREVRSAYKSADEITLSTIDRMPFLVACMNEALRCYPPVVSGIAREAPKGGSTVAGKFVAPGTIVEVQNWSMNHSRMHWEDPWAFKPERFLHGAEAAESGKKSMRDNMEAFNPFSTGPRNCLGRNLAYAEMRLIFARLIYQFDLSLVNEEGDWIKKQRAFSFWEKKPLNIRLTPVADAKL</sequence>
<organism evidence="11 12">
    <name type="scientific">Madurella mycetomatis</name>
    <dbReference type="NCBI Taxonomy" id="100816"/>
    <lineage>
        <taxon>Eukaryota</taxon>
        <taxon>Fungi</taxon>
        <taxon>Dikarya</taxon>
        <taxon>Ascomycota</taxon>
        <taxon>Pezizomycotina</taxon>
        <taxon>Sordariomycetes</taxon>
        <taxon>Sordariomycetidae</taxon>
        <taxon>Sordariales</taxon>
        <taxon>Sordariales incertae sedis</taxon>
        <taxon>Madurella</taxon>
    </lineage>
</organism>
<dbReference type="InterPro" id="IPR001128">
    <property type="entry name" value="Cyt_P450"/>
</dbReference>
<keyword evidence="12" id="KW-1185">Reference proteome</keyword>
<dbReference type="PRINTS" id="PR00463">
    <property type="entry name" value="EP450I"/>
</dbReference>
<dbReference type="SUPFAM" id="SSF48264">
    <property type="entry name" value="Cytochrome P450"/>
    <property type="match status" value="1"/>
</dbReference>
<keyword evidence="6 8" id="KW-0408">Iron</keyword>
<evidence type="ECO:0000256" key="3">
    <source>
        <dbReference type="ARBA" id="ARBA00022617"/>
    </source>
</evidence>
<dbReference type="VEuPathDB" id="FungiDB:MMYC01_201628"/>
<dbReference type="PANTHER" id="PTHR24305:SF230">
    <property type="entry name" value="P450, PUTATIVE (EUROFUNG)-RELATED"/>
    <property type="match status" value="1"/>
</dbReference>
<dbReference type="Proteomes" id="UP000078237">
    <property type="component" value="Unassembled WGS sequence"/>
</dbReference>
<comment type="cofactor">
    <cofactor evidence="1 8">
        <name>heme</name>
        <dbReference type="ChEBI" id="CHEBI:30413"/>
    </cofactor>
</comment>
<evidence type="ECO:0000256" key="6">
    <source>
        <dbReference type="ARBA" id="ARBA00023004"/>
    </source>
</evidence>
<dbReference type="EMBL" id="LCTW02000014">
    <property type="protein sequence ID" value="KXX82427.1"/>
    <property type="molecule type" value="Genomic_DNA"/>
</dbReference>
<gene>
    <name evidence="11" type="ORF">MMYC01_201628</name>
    <name evidence="10" type="ORF">MMYC01_206456</name>
</gene>
<evidence type="ECO:0000313" key="11">
    <source>
        <dbReference type="EMBL" id="KXX82427.1"/>
    </source>
</evidence>
<dbReference type="Gene3D" id="1.10.630.10">
    <property type="entry name" value="Cytochrome P450"/>
    <property type="match status" value="1"/>
</dbReference>
<evidence type="ECO:0000256" key="9">
    <source>
        <dbReference type="RuleBase" id="RU000461"/>
    </source>
</evidence>
<evidence type="ECO:0000256" key="8">
    <source>
        <dbReference type="PIRSR" id="PIRSR602401-1"/>
    </source>
</evidence>
<dbReference type="PROSITE" id="PS00086">
    <property type="entry name" value="CYTOCHROME_P450"/>
    <property type="match status" value="1"/>
</dbReference>
<dbReference type="PRINTS" id="PR00385">
    <property type="entry name" value="P450"/>
</dbReference>
<dbReference type="EMBL" id="LCTW02000158">
    <property type="protein sequence ID" value="KXX77508.1"/>
    <property type="molecule type" value="Genomic_DNA"/>
</dbReference>
<accession>A0A175WF31</accession>
<evidence type="ECO:0000256" key="4">
    <source>
        <dbReference type="ARBA" id="ARBA00022723"/>
    </source>
</evidence>
<reference evidence="12" key="1">
    <citation type="submission" date="2015-06" db="EMBL/GenBank/DDBJ databases">
        <authorList>
            <person name="van de Sande W.W.J."/>
        </authorList>
    </citation>
    <scope>NUCLEOTIDE SEQUENCE [LARGE SCALE GENOMIC DNA]</scope>
    <source>
        <strain evidence="12">mm55</strain>
    </source>
</reference>
<dbReference type="GO" id="GO:0004497">
    <property type="term" value="F:monooxygenase activity"/>
    <property type="evidence" value="ECO:0007669"/>
    <property type="project" value="UniProtKB-KW"/>
</dbReference>
<dbReference type="Pfam" id="PF00067">
    <property type="entry name" value="p450"/>
    <property type="match status" value="1"/>
</dbReference>
<evidence type="ECO:0000313" key="10">
    <source>
        <dbReference type="EMBL" id="KXX77508.1"/>
    </source>
</evidence>
<keyword evidence="7 9" id="KW-0503">Monooxygenase</keyword>
<dbReference type="GO" id="GO:0016705">
    <property type="term" value="F:oxidoreductase activity, acting on paired donors, with incorporation or reduction of molecular oxygen"/>
    <property type="evidence" value="ECO:0007669"/>
    <property type="project" value="InterPro"/>
</dbReference>
<dbReference type="AlphaFoldDB" id="A0A175WF31"/>
<reference evidence="11 12" key="3">
    <citation type="submission" date="2016-01" db="EMBL/GenBank/DDBJ databases">
        <title>Madurella mycetomatis genome sequencing.</title>
        <authorList>
            <person name="Van De Sande W."/>
        </authorList>
    </citation>
    <scope>NUCLEOTIDE SEQUENCE [LARGE SCALE GENOMIC DNA]</scope>
    <source>
        <strain evidence="12">mm55</strain>
        <strain evidence="11">Mm55</strain>
    </source>
</reference>
<evidence type="ECO:0000256" key="5">
    <source>
        <dbReference type="ARBA" id="ARBA00023002"/>
    </source>
</evidence>
<keyword evidence="3 8" id="KW-0349">Heme</keyword>
<comment type="similarity">
    <text evidence="2 9">Belongs to the cytochrome P450 family.</text>
</comment>
<dbReference type="STRING" id="100816.A0A175WF31"/>
<reference evidence="11" key="2">
    <citation type="submission" date="2015-06" db="EMBL/GenBank/DDBJ databases">
        <authorList>
            <person name="Hoefler B.C."/>
            <person name="Straight P.D."/>
        </authorList>
    </citation>
    <scope>NUCLEOTIDE SEQUENCE [LARGE SCALE GENOMIC DNA]</scope>
    <source>
        <strain evidence="11">Mm55</strain>
    </source>
</reference>
<dbReference type="PANTHER" id="PTHR24305">
    <property type="entry name" value="CYTOCHROME P450"/>
    <property type="match status" value="1"/>
</dbReference>
<feature type="binding site" description="axial binding residue" evidence="8">
    <location>
        <position position="153"/>
    </location>
    <ligand>
        <name>heme</name>
        <dbReference type="ChEBI" id="CHEBI:30413"/>
    </ligand>
    <ligandPart>
        <name>Fe</name>
        <dbReference type="ChEBI" id="CHEBI:18248"/>
    </ligandPart>
</feature>
<evidence type="ECO:0000313" key="12">
    <source>
        <dbReference type="Proteomes" id="UP000078237"/>
    </source>
</evidence>
<evidence type="ECO:0000256" key="7">
    <source>
        <dbReference type="ARBA" id="ARBA00023033"/>
    </source>
</evidence>
<proteinExistence type="inferred from homology"/>
<keyword evidence="4 8" id="KW-0479">Metal-binding</keyword>
<dbReference type="InterPro" id="IPR036396">
    <property type="entry name" value="Cyt_P450_sf"/>
</dbReference>
<name>A0A175WF31_9PEZI</name>
<dbReference type="GO" id="GO:0005506">
    <property type="term" value="F:iron ion binding"/>
    <property type="evidence" value="ECO:0007669"/>
    <property type="project" value="InterPro"/>
</dbReference>
<dbReference type="InterPro" id="IPR050121">
    <property type="entry name" value="Cytochrome_P450_monoxygenase"/>
</dbReference>
<dbReference type="InterPro" id="IPR002401">
    <property type="entry name" value="Cyt_P450_E_grp-I"/>
</dbReference>
<evidence type="ECO:0000256" key="1">
    <source>
        <dbReference type="ARBA" id="ARBA00001971"/>
    </source>
</evidence>
<dbReference type="InterPro" id="IPR017972">
    <property type="entry name" value="Cyt_P450_CS"/>
</dbReference>
<dbReference type="GO" id="GO:0020037">
    <property type="term" value="F:heme binding"/>
    <property type="evidence" value="ECO:0007669"/>
    <property type="project" value="InterPro"/>
</dbReference>
<evidence type="ECO:0000256" key="2">
    <source>
        <dbReference type="ARBA" id="ARBA00010617"/>
    </source>
</evidence>